<name>A0A9D1KFP3_9FIRM</name>
<dbReference type="PANTHER" id="PTHR37826">
    <property type="entry name" value="FLOTILLIN BAND_7_5 DOMAIN PROTEIN"/>
    <property type="match status" value="1"/>
</dbReference>
<keyword evidence="2" id="KW-0472">Membrane</keyword>
<sequence length="359" mass="40932">MAAITYKCPNCGGGLVFDPGTQKYKCEYCLSLFDQQELEDTGPDREDPGQWTEGNHGQEEALRRQSGPVEAVSCICPSCGAQVVTDETTAATFCYYCHNPVVIEGRLKGGYHPDYVIPFSIDRKQAEEIFRNWIGGKRFVPRDFYSPRQVESMTGVYFPYWLYSCQVDGRMDAEGIRMRVWDAGNLRYTEQKIYQVSRSGRMEVENVARNALKKNNVRLSEGVLPFLPEGRKPFHMSYLTGFQAERRDMEAGELAAEVEREVKNQAASRLRESADGYSSLRIKAQTEEIENARWYYGLFPVWTLTYKSPRDGKIYYFALNGQTGKVCGELPVDRKRLAALFLAVFLPLLILFLMGGYFL</sequence>
<feature type="transmembrane region" description="Helical" evidence="2">
    <location>
        <begin position="337"/>
        <end position="358"/>
    </location>
</feature>
<accession>A0A9D1KFP3</accession>
<keyword evidence="2" id="KW-1133">Transmembrane helix</keyword>
<dbReference type="AlphaFoldDB" id="A0A9D1KFP3"/>
<feature type="region of interest" description="Disordered" evidence="1">
    <location>
        <begin position="39"/>
        <end position="62"/>
    </location>
</feature>
<evidence type="ECO:0000256" key="2">
    <source>
        <dbReference type="SAM" id="Phobius"/>
    </source>
</evidence>
<comment type="caution">
    <text evidence="3">The sequence shown here is derived from an EMBL/GenBank/DDBJ whole genome shotgun (WGS) entry which is preliminary data.</text>
</comment>
<evidence type="ECO:0000256" key="1">
    <source>
        <dbReference type="SAM" id="MobiDB-lite"/>
    </source>
</evidence>
<gene>
    <name evidence="3" type="ORF">IAB60_12150</name>
</gene>
<dbReference type="PANTHER" id="PTHR37826:SF3">
    <property type="entry name" value="J DOMAIN-CONTAINING PROTEIN"/>
    <property type="match status" value="1"/>
</dbReference>
<organism evidence="3 4">
    <name type="scientific">Candidatus Caccovicinus merdipullorum</name>
    <dbReference type="NCBI Taxonomy" id="2840724"/>
    <lineage>
        <taxon>Bacteria</taxon>
        <taxon>Bacillati</taxon>
        <taxon>Bacillota</taxon>
        <taxon>Clostridia</taxon>
        <taxon>Eubacteriales</taxon>
        <taxon>Candidatus Caccovicinus</taxon>
    </lineage>
</organism>
<evidence type="ECO:0000313" key="4">
    <source>
        <dbReference type="Proteomes" id="UP000886860"/>
    </source>
</evidence>
<dbReference type="EMBL" id="DVKS01000201">
    <property type="protein sequence ID" value="HIT42823.1"/>
    <property type="molecule type" value="Genomic_DNA"/>
</dbReference>
<evidence type="ECO:0000313" key="3">
    <source>
        <dbReference type="EMBL" id="HIT42823.1"/>
    </source>
</evidence>
<reference evidence="3" key="2">
    <citation type="journal article" date="2021" name="PeerJ">
        <title>Extensive microbial diversity within the chicken gut microbiome revealed by metagenomics and culture.</title>
        <authorList>
            <person name="Gilroy R."/>
            <person name="Ravi A."/>
            <person name="Getino M."/>
            <person name="Pursley I."/>
            <person name="Horton D.L."/>
            <person name="Alikhan N.F."/>
            <person name="Baker D."/>
            <person name="Gharbi K."/>
            <person name="Hall N."/>
            <person name="Watson M."/>
            <person name="Adriaenssens E.M."/>
            <person name="Foster-Nyarko E."/>
            <person name="Jarju S."/>
            <person name="Secka A."/>
            <person name="Antonio M."/>
            <person name="Oren A."/>
            <person name="Chaudhuri R.R."/>
            <person name="La Ragione R."/>
            <person name="Hildebrand F."/>
            <person name="Pallen M.J."/>
        </authorList>
    </citation>
    <scope>NUCLEOTIDE SEQUENCE</scope>
    <source>
        <strain evidence="3">CHK123-3438</strain>
    </source>
</reference>
<dbReference type="Proteomes" id="UP000886860">
    <property type="component" value="Unassembled WGS sequence"/>
</dbReference>
<keyword evidence="2" id="KW-0812">Transmembrane</keyword>
<reference evidence="3" key="1">
    <citation type="submission" date="2020-10" db="EMBL/GenBank/DDBJ databases">
        <authorList>
            <person name="Gilroy R."/>
        </authorList>
    </citation>
    <scope>NUCLEOTIDE SEQUENCE</scope>
    <source>
        <strain evidence="3">CHK123-3438</strain>
    </source>
</reference>
<proteinExistence type="predicted"/>
<protein>
    <submittedName>
        <fullName evidence="3">TFIIB-type zinc ribbon-containing protein</fullName>
    </submittedName>
</protein>
<dbReference type="Gene3D" id="2.20.28.30">
    <property type="entry name" value="RNA polymerase ii, chain L"/>
    <property type="match status" value="2"/>
</dbReference>